<dbReference type="InterPro" id="IPR011993">
    <property type="entry name" value="PH-like_dom_sf"/>
</dbReference>
<dbReference type="InterPro" id="IPR000535">
    <property type="entry name" value="MSP_dom"/>
</dbReference>
<dbReference type="EMBL" id="VCAZ01000225">
    <property type="protein sequence ID" value="TTK00922.1"/>
    <property type="molecule type" value="Genomic_DNA"/>
</dbReference>
<dbReference type="SUPFAM" id="SSF46938">
    <property type="entry name" value="CRAL/TRIO N-terminal domain"/>
    <property type="match status" value="1"/>
</dbReference>
<dbReference type="PROSITE" id="PS50191">
    <property type="entry name" value="CRAL_TRIO"/>
    <property type="match status" value="1"/>
</dbReference>
<dbReference type="Pfam" id="PF08174">
    <property type="entry name" value="Anillin"/>
    <property type="match status" value="1"/>
</dbReference>
<gene>
    <name evidence="5" type="ORF">Baya_15614</name>
</gene>
<keyword evidence="6" id="KW-1185">Reference proteome</keyword>
<dbReference type="Gene3D" id="2.60.40.10">
    <property type="entry name" value="Immunoglobulins"/>
    <property type="match status" value="1"/>
</dbReference>
<dbReference type="SMART" id="SM00516">
    <property type="entry name" value="SEC14"/>
    <property type="match status" value="1"/>
</dbReference>
<dbReference type="InterPro" id="IPR001251">
    <property type="entry name" value="CRAL-TRIO_dom"/>
</dbReference>
<dbReference type="InterPro" id="IPR012966">
    <property type="entry name" value="AHD"/>
</dbReference>
<evidence type="ECO:0000256" key="1">
    <source>
        <dbReference type="SAM" id="MobiDB-lite"/>
    </source>
</evidence>
<dbReference type="PROSITE" id="PS50202">
    <property type="entry name" value="MSP"/>
    <property type="match status" value="1"/>
</dbReference>
<feature type="domain" description="PH" evidence="2">
    <location>
        <begin position="717"/>
        <end position="829"/>
    </location>
</feature>
<evidence type="ECO:0000259" key="4">
    <source>
        <dbReference type="PROSITE" id="PS50202"/>
    </source>
</evidence>
<dbReference type="Proteomes" id="UP000319801">
    <property type="component" value="Unassembled WGS sequence"/>
</dbReference>
<feature type="compositionally biased region" description="Low complexity" evidence="1">
    <location>
        <begin position="635"/>
        <end position="647"/>
    </location>
</feature>
<sequence>MADVAQLEPEQELEIKIQETRQRFKDEFVQDSTEKYDCRDVERLLKDDPLVEGYLTWRHFVVDDTLKMIDESFQWRKDFQLNDLTENSIPSWMFQTGAVYLHGYDKEGNKLFWFKVKLHVKDAKSILDKKKYVAFWLEHYVKREPGLPLTVVFDMSESGISNIDMDFVKYVINCFKVYYPKLLSKMILYEMPWIMNAAWRIIKTWLGPEAISKLKFVTKSEVQTYIDTEHLPPHMGGTDQFKYSYPPLPDDDFQSPICENGPIVSEDESEIKDTESECKESLDSSFNMEQSIKIKKVNFHEESDKTEGLIRLKGARKPLTTFKGTLLHISPAEELSFGSRETEKKCLIILNNIIKNQVAFKVRTTAPEKYRVKPSSSSCEPGANVDILVSLHGEEKGSYKEEKKESENSNGEEEVAGEREEHSVCSEEDFLFLLPSCVLSPLSKSVEAVVTPMALSDEVSKLQTIINQTLQALTCCSDKEHGKGSLQEAEAEKLLLVSSEKHAALLSEISRLREGGAVRQPDTDRPQPCRGTVNINNIQLPLKVEFVCAAQTARPTHYFFILIRYGACNIVATPLATAADSENRDAISFPTSITLQDIRSNFEIDVEVYSLCNSAANSSSANVQQHRSSARSKKSNASSTSGSLSSLDPQRSSNFSLVGSHKITLSSLGQSKFLLDKMKFEGKIRRLLGDEFQEKVPFLSPLEGHIYLRLHSESHSNVQHRGFLTMFEDVSGFGAWQRLFFKIEGVILYYWNHPNEMGSKPAEGSICLCSFHSVRPVERDSCARPHTFELVNFRTLQQEHSSTLTKSWFSADTREERADWMMKLNQVLLDFHTWSRQAAEGDSDCANTLSITATSRKRIL</sequence>
<organism evidence="5 6">
    <name type="scientific">Bagarius yarrelli</name>
    <name type="common">Goonch</name>
    <name type="synonym">Bagrus yarrelli</name>
    <dbReference type="NCBI Taxonomy" id="175774"/>
    <lineage>
        <taxon>Eukaryota</taxon>
        <taxon>Metazoa</taxon>
        <taxon>Chordata</taxon>
        <taxon>Craniata</taxon>
        <taxon>Vertebrata</taxon>
        <taxon>Euteleostomi</taxon>
        <taxon>Actinopterygii</taxon>
        <taxon>Neopterygii</taxon>
        <taxon>Teleostei</taxon>
        <taxon>Ostariophysi</taxon>
        <taxon>Siluriformes</taxon>
        <taxon>Sisoridae</taxon>
        <taxon>Sisorinae</taxon>
        <taxon>Bagarius</taxon>
    </lineage>
</organism>
<dbReference type="PANTHER" id="PTHR46384">
    <property type="entry name" value="MOTILE SPERM DOMAIN-CONTAINING PROTEIN 2"/>
    <property type="match status" value="1"/>
</dbReference>
<dbReference type="InterPro" id="IPR013783">
    <property type="entry name" value="Ig-like_fold"/>
</dbReference>
<dbReference type="Gene3D" id="2.30.29.30">
    <property type="entry name" value="Pleckstrin-homology domain (PH domain)/Phosphotyrosine-binding domain (PTB)"/>
    <property type="match status" value="1"/>
</dbReference>
<evidence type="ECO:0000259" key="3">
    <source>
        <dbReference type="PROSITE" id="PS50191"/>
    </source>
</evidence>
<dbReference type="CDD" id="cd01263">
    <property type="entry name" value="PH_anillin"/>
    <property type="match status" value="1"/>
</dbReference>
<dbReference type="Pfam" id="PF00169">
    <property type="entry name" value="PH"/>
    <property type="match status" value="1"/>
</dbReference>
<dbReference type="AlphaFoldDB" id="A0A556VC43"/>
<dbReference type="PROSITE" id="PS50003">
    <property type="entry name" value="PH_DOMAIN"/>
    <property type="match status" value="1"/>
</dbReference>
<feature type="region of interest" description="Disordered" evidence="1">
    <location>
        <begin position="395"/>
        <end position="420"/>
    </location>
</feature>
<dbReference type="CDD" id="cd00170">
    <property type="entry name" value="SEC14"/>
    <property type="match status" value="1"/>
</dbReference>
<dbReference type="InterPro" id="IPR008962">
    <property type="entry name" value="PapD-like_sf"/>
</dbReference>
<evidence type="ECO:0000259" key="2">
    <source>
        <dbReference type="PROSITE" id="PS50003"/>
    </source>
</evidence>
<proteinExistence type="predicted"/>
<accession>A0A556VC43</accession>
<evidence type="ECO:0000313" key="5">
    <source>
        <dbReference type="EMBL" id="TTK00922.1"/>
    </source>
</evidence>
<dbReference type="Pfam" id="PF00635">
    <property type="entry name" value="Motile_Sperm"/>
    <property type="match status" value="1"/>
</dbReference>
<dbReference type="GO" id="GO:0012505">
    <property type="term" value="C:endomembrane system"/>
    <property type="evidence" value="ECO:0007669"/>
    <property type="project" value="TreeGrafter"/>
</dbReference>
<dbReference type="InterPro" id="IPR037840">
    <property type="entry name" value="PH_Anillin"/>
</dbReference>
<comment type="caution">
    <text evidence="5">The sequence shown here is derived from an EMBL/GenBank/DDBJ whole genome shotgun (WGS) entry which is preliminary data.</text>
</comment>
<name>A0A556VC43_BAGYA</name>
<dbReference type="OrthoDB" id="75724at2759"/>
<dbReference type="GO" id="GO:0140284">
    <property type="term" value="C:endoplasmic reticulum-endosome membrane contact site"/>
    <property type="evidence" value="ECO:0007669"/>
    <property type="project" value="TreeGrafter"/>
</dbReference>
<dbReference type="PANTHER" id="PTHR46384:SF1">
    <property type="entry name" value="MOTILE SPERM DOMAIN-CONTAINING PROTEIN 2"/>
    <property type="match status" value="1"/>
</dbReference>
<feature type="domain" description="CRAL-TRIO" evidence="3">
    <location>
        <begin position="101"/>
        <end position="243"/>
    </location>
</feature>
<dbReference type="InterPro" id="IPR036273">
    <property type="entry name" value="CRAL/TRIO_N_dom_sf"/>
</dbReference>
<dbReference type="SUPFAM" id="SSF50729">
    <property type="entry name" value="PH domain-like"/>
    <property type="match status" value="1"/>
</dbReference>
<feature type="region of interest" description="Disordered" evidence="1">
    <location>
        <begin position="622"/>
        <end position="650"/>
    </location>
</feature>
<dbReference type="Pfam" id="PF00650">
    <property type="entry name" value="CRAL_TRIO"/>
    <property type="match status" value="1"/>
</dbReference>
<evidence type="ECO:0000313" key="6">
    <source>
        <dbReference type="Proteomes" id="UP000319801"/>
    </source>
</evidence>
<protein>
    <submittedName>
        <fullName evidence="5">Motile sperm domain-containing protein 2</fullName>
    </submittedName>
</protein>
<dbReference type="InterPro" id="IPR053012">
    <property type="entry name" value="ER-organelle_contact"/>
</dbReference>
<dbReference type="Gene3D" id="3.40.525.10">
    <property type="entry name" value="CRAL-TRIO lipid binding domain"/>
    <property type="match status" value="1"/>
</dbReference>
<dbReference type="SUPFAM" id="SSF49354">
    <property type="entry name" value="PapD-like"/>
    <property type="match status" value="1"/>
</dbReference>
<dbReference type="InterPro" id="IPR001849">
    <property type="entry name" value="PH_domain"/>
</dbReference>
<dbReference type="SUPFAM" id="SSF52087">
    <property type="entry name" value="CRAL/TRIO domain"/>
    <property type="match status" value="1"/>
</dbReference>
<dbReference type="InterPro" id="IPR036865">
    <property type="entry name" value="CRAL-TRIO_dom_sf"/>
</dbReference>
<dbReference type="SMART" id="SM00233">
    <property type="entry name" value="PH"/>
    <property type="match status" value="1"/>
</dbReference>
<feature type="compositionally biased region" description="Basic and acidic residues" evidence="1">
    <location>
        <begin position="395"/>
        <end position="407"/>
    </location>
</feature>
<feature type="domain" description="MSP" evidence="4">
    <location>
        <begin position="326"/>
        <end position="435"/>
    </location>
</feature>
<reference evidence="5 6" key="1">
    <citation type="journal article" date="2019" name="Genome Biol. Evol.">
        <title>Whole-Genome Sequencing of the Giant Devil Catfish, Bagarius yarrelli.</title>
        <authorList>
            <person name="Jiang W."/>
            <person name="Lv Y."/>
            <person name="Cheng L."/>
            <person name="Yang K."/>
            <person name="Chao B."/>
            <person name="Wang X."/>
            <person name="Li Y."/>
            <person name="Pan X."/>
            <person name="You X."/>
            <person name="Zhang Y."/>
            <person name="Yang J."/>
            <person name="Li J."/>
            <person name="Zhang X."/>
            <person name="Liu S."/>
            <person name="Sun C."/>
            <person name="Yang J."/>
            <person name="Shi Q."/>
        </authorList>
    </citation>
    <scope>NUCLEOTIDE SEQUENCE [LARGE SCALE GENOMIC DNA]</scope>
    <source>
        <strain evidence="5">JWS20170419001</strain>
        <tissue evidence="5">Muscle</tissue>
    </source>
</reference>